<evidence type="ECO:0000256" key="10">
    <source>
        <dbReference type="ARBA" id="ARBA00038489"/>
    </source>
</evidence>
<dbReference type="EC" id="1.11.1.24" evidence="3"/>
<gene>
    <name evidence="15" type="ORF">BK816_03780</name>
</gene>
<dbReference type="GO" id="GO:0008379">
    <property type="term" value="F:thioredoxin peroxidase activity"/>
    <property type="evidence" value="ECO:0007669"/>
    <property type="project" value="TreeGrafter"/>
</dbReference>
<feature type="active site" description="Cysteine sulfenic acid (-SOH) intermediate; for peroxidase activity" evidence="13">
    <location>
        <position position="48"/>
    </location>
</feature>
<dbReference type="Gene3D" id="3.40.30.10">
    <property type="entry name" value="Glutaredoxin"/>
    <property type="match status" value="1"/>
</dbReference>
<evidence type="ECO:0000256" key="8">
    <source>
        <dbReference type="ARBA" id="ARBA00023284"/>
    </source>
</evidence>
<dbReference type="InterPro" id="IPR024706">
    <property type="entry name" value="Peroxiredoxin_AhpC-typ"/>
</dbReference>
<name>A0A1D9MJP9_9ACTO</name>
<evidence type="ECO:0000256" key="4">
    <source>
        <dbReference type="ARBA" id="ARBA00022559"/>
    </source>
</evidence>
<keyword evidence="7" id="KW-1015">Disulfide bond</keyword>
<dbReference type="STRING" id="1912795.BK816_03780"/>
<comment type="subunit">
    <text evidence="2">Monomer.</text>
</comment>
<evidence type="ECO:0000256" key="11">
    <source>
        <dbReference type="ARBA" id="ARBA00041373"/>
    </source>
</evidence>
<proteinExistence type="inferred from homology"/>
<evidence type="ECO:0000256" key="2">
    <source>
        <dbReference type="ARBA" id="ARBA00011245"/>
    </source>
</evidence>
<dbReference type="PANTHER" id="PTHR42801">
    <property type="entry name" value="THIOREDOXIN-DEPENDENT PEROXIDE REDUCTASE"/>
    <property type="match status" value="1"/>
</dbReference>
<evidence type="ECO:0000313" key="16">
    <source>
        <dbReference type="Proteomes" id="UP000176288"/>
    </source>
</evidence>
<dbReference type="GO" id="GO:0005737">
    <property type="term" value="C:cytoplasm"/>
    <property type="evidence" value="ECO:0007669"/>
    <property type="project" value="TreeGrafter"/>
</dbReference>
<reference evidence="15 16" key="1">
    <citation type="submission" date="2016-10" db="EMBL/GenBank/DDBJ databases">
        <title>Actinomyces aegypiusis sp. nov., isolated from the Aegypius monachus in Qinghai Tibet Plateau China.</title>
        <authorList>
            <person name="Wang Y."/>
        </authorList>
    </citation>
    <scope>NUCLEOTIDE SEQUENCE [LARGE SCALE GENOMIC DNA]</scope>
    <source>
        <strain evidence="15 16">VUL4_3</strain>
    </source>
</reference>
<evidence type="ECO:0000256" key="3">
    <source>
        <dbReference type="ARBA" id="ARBA00013017"/>
    </source>
</evidence>
<evidence type="ECO:0000313" key="15">
    <source>
        <dbReference type="EMBL" id="AOZ72524.1"/>
    </source>
</evidence>
<dbReference type="RefSeq" id="WP_071163990.1">
    <property type="nucleotide sequence ID" value="NZ_CP017812.1"/>
</dbReference>
<dbReference type="PANTHER" id="PTHR42801:SF4">
    <property type="entry name" value="AHPC_TSA FAMILY PROTEIN"/>
    <property type="match status" value="1"/>
</dbReference>
<keyword evidence="5" id="KW-0049">Antioxidant</keyword>
<dbReference type="Proteomes" id="UP000176288">
    <property type="component" value="Chromosome"/>
</dbReference>
<dbReference type="Pfam" id="PF00578">
    <property type="entry name" value="AhpC-TSA"/>
    <property type="match status" value="1"/>
</dbReference>
<dbReference type="InterPro" id="IPR000866">
    <property type="entry name" value="AhpC/TSA"/>
</dbReference>
<dbReference type="EMBL" id="CP017812">
    <property type="protein sequence ID" value="AOZ72524.1"/>
    <property type="molecule type" value="Genomic_DNA"/>
</dbReference>
<protein>
    <recommendedName>
        <fullName evidence="3">thioredoxin-dependent peroxiredoxin</fullName>
        <ecNumber evidence="3">1.11.1.24</ecNumber>
    </recommendedName>
    <alternativeName>
        <fullName evidence="11">Bacterioferritin comigratory protein</fullName>
    </alternativeName>
    <alternativeName>
        <fullName evidence="9">Thioredoxin peroxidase</fullName>
    </alternativeName>
</protein>
<evidence type="ECO:0000256" key="6">
    <source>
        <dbReference type="ARBA" id="ARBA00023002"/>
    </source>
</evidence>
<dbReference type="AlphaFoldDB" id="A0A1D9MJP9"/>
<evidence type="ECO:0000256" key="12">
    <source>
        <dbReference type="ARBA" id="ARBA00049091"/>
    </source>
</evidence>
<dbReference type="FunFam" id="3.40.30.10:FF:000007">
    <property type="entry name" value="Thioredoxin-dependent thiol peroxidase"/>
    <property type="match status" value="1"/>
</dbReference>
<keyword evidence="8" id="KW-0676">Redox-active center</keyword>
<comment type="function">
    <text evidence="1">Thiol-specific peroxidase that catalyzes the reduction of hydrogen peroxide and organic hydroperoxides to water and alcohols, respectively. Plays a role in cell protection against oxidative stress by detoxifying peroxides and as sensor of hydrogen peroxide-mediated signaling events.</text>
</comment>
<feature type="domain" description="Thioredoxin" evidence="14">
    <location>
        <begin position="4"/>
        <end position="158"/>
    </location>
</feature>
<dbReference type="PROSITE" id="PS51352">
    <property type="entry name" value="THIOREDOXIN_2"/>
    <property type="match status" value="1"/>
</dbReference>
<dbReference type="CDD" id="cd03017">
    <property type="entry name" value="PRX_BCP"/>
    <property type="match status" value="1"/>
</dbReference>
<dbReference type="PIRSF" id="PIRSF000239">
    <property type="entry name" value="AHPC"/>
    <property type="match status" value="1"/>
</dbReference>
<dbReference type="InterPro" id="IPR050924">
    <property type="entry name" value="Peroxiredoxin_BCP/PrxQ"/>
</dbReference>
<dbReference type="OrthoDB" id="9812811at2"/>
<dbReference type="InterPro" id="IPR036249">
    <property type="entry name" value="Thioredoxin-like_sf"/>
</dbReference>
<dbReference type="GO" id="GO:0034599">
    <property type="term" value="P:cellular response to oxidative stress"/>
    <property type="evidence" value="ECO:0007669"/>
    <property type="project" value="TreeGrafter"/>
</dbReference>
<evidence type="ECO:0000259" key="14">
    <source>
        <dbReference type="PROSITE" id="PS51352"/>
    </source>
</evidence>
<dbReference type="InterPro" id="IPR013766">
    <property type="entry name" value="Thioredoxin_domain"/>
</dbReference>
<dbReference type="KEGG" id="avu:BK816_03780"/>
<organism evidence="15 16">
    <name type="scientific">Boudabousia tangfeifanii</name>
    <dbReference type="NCBI Taxonomy" id="1912795"/>
    <lineage>
        <taxon>Bacteria</taxon>
        <taxon>Bacillati</taxon>
        <taxon>Actinomycetota</taxon>
        <taxon>Actinomycetes</taxon>
        <taxon>Actinomycetales</taxon>
        <taxon>Actinomycetaceae</taxon>
        <taxon>Boudabousia</taxon>
    </lineage>
</organism>
<keyword evidence="6" id="KW-0560">Oxidoreductase</keyword>
<keyword evidence="4" id="KW-0575">Peroxidase</keyword>
<evidence type="ECO:0000256" key="9">
    <source>
        <dbReference type="ARBA" id="ARBA00032824"/>
    </source>
</evidence>
<comment type="similarity">
    <text evidence="10">Belongs to the peroxiredoxin family. BCP/PrxQ subfamily.</text>
</comment>
<sequence length="158" mass="17309">MGMLMLDDVAPDFTLPTADGQVSLAELREKAEKGVVIYFYPKAETPGCTTEACDFRDNLGRLRQAGYEVVGISPDKPEALEKFAKNHELPFVLASDTAHVVMESYGAWGPKNNYGKTVIGTIRSTVVVLPDGRVKLALYNVKAKGHVDRLLRELEVGV</sequence>
<evidence type="ECO:0000256" key="7">
    <source>
        <dbReference type="ARBA" id="ARBA00023157"/>
    </source>
</evidence>
<dbReference type="GO" id="GO:0045454">
    <property type="term" value="P:cell redox homeostasis"/>
    <property type="evidence" value="ECO:0007669"/>
    <property type="project" value="TreeGrafter"/>
</dbReference>
<accession>A0A1D9MJP9</accession>
<keyword evidence="16" id="KW-1185">Reference proteome</keyword>
<comment type="catalytic activity">
    <reaction evidence="12">
        <text>a hydroperoxide + [thioredoxin]-dithiol = an alcohol + [thioredoxin]-disulfide + H2O</text>
        <dbReference type="Rhea" id="RHEA:62620"/>
        <dbReference type="Rhea" id="RHEA-COMP:10698"/>
        <dbReference type="Rhea" id="RHEA-COMP:10700"/>
        <dbReference type="ChEBI" id="CHEBI:15377"/>
        <dbReference type="ChEBI" id="CHEBI:29950"/>
        <dbReference type="ChEBI" id="CHEBI:30879"/>
        <dbReference type="ChEBI" id="CHEBI:35924"/>
        <dbReference type="ChEBI" id="CHEBI:50058"/>
        <dbReference type="EC" id="1.11.1.24"/>
    </reaction>
</comment>
<evidence type="ECO:0000256" key="5">
    <source>
        <dbReference type="ARBA" id="ARBA00022862"/>
    </source>
</evidence>
<evidence type="ECO:0000256" key="1">
    <source>
        <dbReference type="ARBA" id="ARBA00003330"/>
    </source>
</evidence>
<evidence type="ECO:0000256" key="13">
    <source>
        <dbReference type="PIRSR" id="PIRSR000239-1"/>
    </source>
</evidence>
<dbReference type="SUPFAM" id="SSF52833">
    <property type="entry name" value="Thioredoxin-like"/>
    <property type="match status" value="1"/>
</dbReference>